<evidence type="ECO:0000256" key="8">
    <source>
        <dbReference type="ARBA" id="ARBA00023288"/>
    </source>
</evidence>
<accession>A0A0L0CG73</accession>
<dbReference type="OMA" id="DCARISP"/>
<evidence type="ECO:0000256" key="5">
    <source>
        <dbReference type="ARBA" id="ARBA00022989"/>
    </source>
</evidence>
<gene>
    <name evidence="10" type="ORF">FF38_14348</name>
</gene>
<evidence type="ECO:0000256" key="2">
    <source>
        <dbReference type="ARBA" id="ARBA00022622"/>
    </source>
</evidence>
<evidence type="ECO:0000256" key="6">
    <source>
        <dbReference type="ARBA" id="ARBA00023136"/>
    </source>
</evidence>
<keyword evidence="3" id="KW-0812">Transmembrane</keyword>
<keyword evidence="11" id="KW-1185">Reference proteome</keyword>
<evidence type="ECO:0000256" key="4">
    <source>
        <dbReference type="ARBA" id="ARBA00022729"/>
    </source>
</evidence>
<dbReference type="PANTHER" id="PTHR33562:SF18">
    <property type="entry name" value="BOUDIN-RELATED"/>
    <property type="match status" value="1"/>
</dbReference>
<evidence type="ECO:0000256" key="3">
    <source>
        <dbReference type="ARBA" id="ARBA00022692"/>
    </source>
</evidence>
<dbReference type="Proteomes" id="UP000037069">
    <property type="component" value="Unassembled WGS sequence"/>
</dbReference>
<keyword evidence="6" id="KW-0472">Membrane</keyword>
<dbReference type="OrthoDB" id="6723514at2759"/>
<evidence type="ECO:0000256" key="9">
    <source>
        <dbReference type="SAM" id="SignalP"/>
    </source>
</evidence>
<name>A0A0L0CG73_LUCCU</name>
<keyword evidence="8" id="KW-0449">Lipoprotein</keyword>
<evidence type="ECO:0000313" key="10">
    <source>
        <dbReference type="EMBL" id="KNC31250.1"/>
    </source>
</evidence>
<dbReference type="PROSITE" id="PS51257">
    <property type="entry name" value="PROKAR_LIPOPROTEIN"/>
    <property type="match status" value="1"/>
</dbReference>
<proteinExistence type="predicted"/>
<evidence type="ECO:0000256" key="7">
    <source>
        <dbReference type="ARBA" id="ARBA00023180"/>
    </source>
</evidence>
<evidence type="ECO:0000256" key="1">
    <source>
        <dbReference type="ARBA" id="ARBA00004589"/>
    </source>
</evidence>
<reference evidence="10 11" key="1">
    <citation type="journal article" date="2015" name="Nat. Commun.">
        <title>Lucilia cuprina genome unlocks parasitic fly biology to underpin future interventions.</title>
        <authorList>
            <person name="Anstead C.A."/>
            <person name="Korhonen P.K."/>
            <person name="Young N.D."/>
            <person name="Hall R.S."/>
            <person name="Jex A.R."/>
            <person name="Murali S.C."/>
            <person name="Hughes D.S."/>
            <person name="Lee S.F."/>
            <person name="Perry T."/>
            <person name="Stroehlein A.J."/>
            <person name="Ansell B.R."/>
            <person name="Breugelmans B."/>
            <person name="Hofmann A."/>
            <person name="Qu J."/>
            <person name="Dugan S."/>
            <person name="Lee S.L."/>
            <person name="Chao H."/>
            <person name="Dinh H."/>
            <person name="Han Y."/>
            <person name="Doddapaneni H.V."/>
            <person name="Worley K.C."/>
            <person name="Muzny D.M."/>
            <person name="Ioannidis P."/>
            <person name="Waterhouse R.M."/>
            <person name="Zdobnov E.M."/>
            <person name="James P.J."/>
            <person name="Bagnall N.H."/>
            <person name="Kotze A.C."/>
            <person name="Gibbs R.A."/>
            <person name="Richards S."/>
            <person name="Batterham P."/>
            <person name="Gasser R.B."/>
        </authorList>
    </citation>
    <scope>NUCLEOTIDE SEQUENCE [LARGE SCALE GENOMIC DNA]</scope>
    <source>
        <strain evidence="10 11">LS</strain>
        <tissue evidence="10">Full body</tissue>
    </source>
</reference>
<keyword evidence="5" id="KW-1133">Transmembrane helix</keyword>
<dbReference type="InterPro" id="IPR031424">
    <property type="entry name" value="QVR-like"/>
</dbReference>
<comment type="caution">
    <text evidence="10">The sequence shown here is derived from an EMBL/GenBank/DDBJ whole genome shotgun (WGS) entry which is preliminary data.</text>
</comment>
<evidence type="ECO:0000313" key="11">
    <source>
        <dbReference type="Proteomes" id="UP000037069"/>
    </source>
</evidence>
<dbReference type="AlphaFoldDB" id="A0A0L0CG73"/>
<feature type="chain" id="PRO_5005536468" evidence="9">
    <location>
        <begin position="23"/>
        <end position="277"/>
    </location>
</feature>
<comment type="subcellular location">
    <subcellularLocation>
        <location evidence="1">Membrane</location>
        <topology evidence="1">Lipid-anchor</topology>
        <topology evidence="1">GPI-anchor</topology>
    </subcellularLocation>
</comment>
<dbReference type="PANTHER" id="PTHR33562">
    <property type="entry name" value="ATILLA, ISOFORM B-RELATED-RELATED"/>
    <property type="match status" value="1"/>
</dbReference>
<dbReference type="GO" id="GO:0098552">
    <property type="term" value="C:side of membrane"/>
    <property type="evidence" value="ECO:0007669"/>
    <property type="project" value="UniProtKB-KW"/>
</dbReference>
<keyword evidence="7" id="KW-0325">Glycoprotein</keyword>
<dbReference type="GO" id="GO:0032222">
    <property type="term" value="P:regulation of synaptic transmission, cholinergic"/>
    <property type="evidence" value="ECO:0007669"/>
    <property type="project" value="InterPro"/>
</dbReference>
<dbReference type="GO" id="GO:0030431">
    <property type="term" value="P:sleep"/>
    <property type="evidence" value="ECO:0007669"/>
    <property type="project" value="InterPro"/>
</dbReference>
<dbReference type="InterPro" id="IPR050975">
    <property type="entry name" value="Sleep_regulator"/>
</dbReference>
<dbReference type="Pfam" id="PF17064">
    <property type="entry name" value="QVR"/>
    <property type="match status" value="2"/>
</dbReference>
<organism evidence="10 11">
    <name type="scientific">Lucilia cuprina</name>
    <name type="common">Green bottle fly</name>
    <name type="synonym">Australian sheep blowfly</name>
    <dbReference type="NCBI Taxonomy" id="7375"/>
    <lineage>
        <taxon>Eukaryota</taxon>
        <taxon>Metazoa</taxon>
        <taxon>Ecdysozoa</taxon>
        <taxon>Arthropoda</taxon>
        <taxon>Hexapoda</taxon>
        <taxon>Insecta</taxon>
        <taxon>Pterygota</taxon>
        <taxon>Neoptera</taxon>
        <taxon>Endopterygota</taxon>
        <taxon>Diptera</taxon>
        <taxon>Brachycera</taxon>
        <taxon>Muscomorpha</taxon>
        <taxon>Oestroidea</taxon>
        <taxon>Calliphoridae</taxon>
        <taxon>Luciliinae</taxon>
        <taxon>Lucilia</taxon>
    </lineage>
</organism>
<keyword evidence="4 9" id="KW-0732">Signal</keyword>
<feature type="signal peptide" evidence="9">
    <location>
        <begin position="1"/>
        <end position="22"/>
    </location>
</feature>
<dbReference type="EMBL" id="JRES01000438">
    <property type="protein sequence ID" value="KNC31250.1"/>
    <property type="molecule type" value="Genomic_DNA"/>
</dbReference>
<protein>
    <submittedName>
        <fullName evidence="10">Uncharacterized protein</fullName>
    </submittedName>
</protein>
<keyword evidence="2" id="KW-0336">GPI-anchor</keyword>
<sequence length="277" mass="30924">MSSMKYLLAVAIMATLACSAFAIHCYQCESLSNPKCGEHFEADDAFKFDCARISPPRFLANFLPVRNATGCMKKTLEAVSGHPQIVRSCYFGDISNTQGGCSADPSLPFVKQLSCDVCSGDLCNGSSTMAPIAFTILAFFALAPSAIQCYNCESVSETNCGEDFNMEEYFKIDCDHVAPPRYLSNDLEYLNATACMKKIYKEYKVLKYVRSCYFGDVNDTEIGCRMDPSMMDFQDVQCFVCDNENFCNKAWNNKVVSNYLLKYLSIFICVIMAKILN</sequence>